<organism evidence="2 3">
    <name type="scientific">Halospeciosus flavus</name>
    <dbReference type="NCBI Taxonomy" id="3032283"/>
    <lineage>
        <taxon>Archaea</taxon>
        <taxon>Methanobacteriati</taxon>
        <taxon>Methanobacteriota</taxon>
        <taxon>Stenosarchaea group</taxon>
        <taxon>Halobacteria</taxon>
        <taxon>Halobacteriales</taxon>
        <taxon>Halobacteriaceae</taxon>
        <taxon>Halospeciosus</taxon>
    </lineage>
</organism>
<dbReference type="Gene3D" id="3.30.160.60">
    <property type="entry name" value="Classic Zinc Finger"/>
    <property type="match status" value="1"/>
</dbReference>
<name>A0ABD5YWK8_9EURY</name>
<proteinExistence type="predicted"/>
<dbReference type="Proteomes" id="UP001596447">
    <property type="component" value="Unassembled WGS sequence"/>
</dbReference>
<dbReference type="PROSITE" id="PS00028">
    <property type="entry name" value="ZINC_FINGER_C2H2_1"/>
    <property type="match status" value="1"/>
</dbReference>
<evidence type="ECO:0000313" key="3">
    <source>
        <dbReference type="Proteomes" id="UP001596447"/>
    </source>
</evidence>
<evidence type="ECO:0000313" key="2">
    <source>
        <dbReference type="EMBL" id="MFC7198224.1"/>
    </source>
</evidence>
<dbReference type="InterPro" id="IPR013087">
    <property type="entry name" value="Znf_C2H2_type"/>
</dbReference>
<comment type="caution">
    <text evidence="2">The sequence shown here is derived from an EMBL/GenBank/DDBJ whole genome shotgun (WGS) entry which is preliminary data.</text>
</comment>
<gene>
    <name evidence="2" type="ORF">ACFQJ9_01750</name>
</gene>
<evidence type="ECO:0000259" key="1">
    <source>
        <dbReference type="PROSITE" id="PS00028"/>
    </source>
</evidence>
<reference evidence="2 3" key="1">
    <citation type="journal article" date="2019" name="Int. J. Syst. Evol. Microbiol.">
        <title>The Global Catalogue of Microorganisms (GCM) 10K type strain sequencing project: providing services to taxonomists for standard genome sequencing and annotation.</title>
        <authorList>
            <consortium name="The Broad Institute Genomics Platform"/>
            <consortium name="The Broad Institute Genome Sequencing Center for Infectious Disease"/>
            <person name="Wu L."/>
            <person name="Ma J."/>
        </authorList>
    </citation>
    <scope>NUCLEOTIDE SEQUENCE [LARGE SCALE GENOMIC DNA]</scope>
    <source>
        <strain evidence="2 3">XZGYJ-43</strain>
    </source>
</reference>
<dbReference type="RefSeq" id="WP_382215739.1">
    <property type="nucleotide sequence ID" value="NZ_JBHTAR010000003.1"/>
</dbReference>
<accession>A0ABD5YWK8</accession>
<protein>
    <recommendedName>
        <fullName evidence="1">C2H2-type domain-containing protein</fullName>
    </recommendedName>
</protein>
<keyword evidence="3" id="KW-1185">Reference proteome</keyword>
<feature type="domain" description="C2H2-type" evidence="1">
    <location>
        <begin position="30"/>
        <end position="51"/>
    </location>
</feature>
<dbReference type="EMBL" id="JBHTAR010000003">
    <property type="protein sequence ID" value="MFC7198224.1"/>
    <property type="molecule type" value="Genomic_DNA"/>
</dbReference>
<dbReference type="AlphaFoldDB" id="A0ABD5YWK8"/>
<sequence>MTDGTCPVCGDDFGASGALSDHAWDAHDACRYCGEELTTEDELYVHWLARHKGELSRVDRKRAESEVGPLTFGILVRCSPHRMYGTSDE</sequence>